<feature type="transmembrane region" description="Helical" evidence="2">
    <location>
        <begin position="250"/>
        <end position="274"/>
    </location>
</feature>
<feature type="compositionally biased region" description="Basic residues" evidence="1">
    <location>
        <begin position="147"/>
        <end position="170"/>
    </location>
</feature>
<feature type="chain" id="PRO_5042862475" evidence="3">
    <location>
        <begin position="22"/>
        <end position="295"/>
    </location>
</feature>
<evidence type="ECO:0000256" key="3">
    <source>
        <dbReference type="SAM" id="SignalP"/>
    </source>
</evidence>
<dbReference type="EMBL" id="WIXE01004829">
    <property type="protein sequence ID" value="KAK5982695.1"/>
    <property type="molecule type" value="Genomic_DNA"/>
</dbReference>
<proteinExistence type="predicted"/>
<keyword evidence="5" id="KW-1185">Reference proteome</keyword>
<evidence type="ECO:0000313" key="5">
    <source>
        <dbReference type="Proteomes" id="UP001331761"/>
    </source>
</evidence>
<feature type="compositionally biased region" description="Basic residues" evidence="1">
    <location>
        <begin position="102"/>
        <end position="114"/>
    </location>
</feature>
<accession>A0AAN8FRK0</accession>
<dbReference type="Proteomes" id="UP001331761">
    <property type="component" value="Unassembled WGS sequence"/>
</dbReference>
<feature type="non-terminal residue" evidence="4">
    <location>
        <position position="1"/>
    </location>
</feature>
<name>A0AAN8FRK0_TRICO</name>
<keyword evidence="2" id="KW-0812">Transmembrane</keyword>
<keyword evidence="2" id="KW-1133">Transmembrane helix</keyword>
<keyword evidence="3" id="KW-0732">Signal</keyword>
<evidence type="ECO:0000313" key="4">
    <source>
        <dbReference type="EMBL" id="KAK5982695.1"/>
    </source>
</evidence>
<feature type="region of interest" description="Disordered" evidence="1">
    <location>
        <begin position="80"/>
        <end position="198"/>
    </location>
</feature>
<keyword evidence="2" id="KW-0472">Membrane</keyword>
<protein>
    <submittedName>
        <fullName evidence="4">Uncharacterized protein</fullName>
    </submittedName>
</protein>
<evidence type="ECO:0000256" key="2">
    <source>
        <dbReference type="SAM" id="Phobius"/>
    </source>
</evidence>
<feature type="signal peptide" evidence="3">
    <location>
        <begin position="1"/>
        <end position="21"/>
    </location>
</feature>
<evidence type="ECO:0000256" key="1">
    <source>
        <dbReference type="SAM" id="MobiDB-lite"/>
    </source>
</evidence>
<sequence>DLLCLWLTFSLESLLISNNKASHDSTIATSQFKNMTGENSENLQETSVYVPNEAQEKSQIPRIISIPLIANPSYHKPYTERVGVGRRRRQGGIFDKIFSRPPRTKKTKKPKKPKVPPAEPTTPPFLTDTEAPDSTTEPPPPPEPKTKSKPRSKRTRKPKPRTKQTRKPSSKHIPEPTPSGELTSLSPTEAPEISKEASQGVVTLMRTSLSSGKYPHISTALSVVTEKSPMNIVGPSKPAKSKKKSKQINFGSIVLIVCGAVIAFLLAMILVLLCRIRLVMIAEKKSEVELAMSNG</sequence>
<comment type="caution">
    <text evidence="4">The sequence shown here is derived from an EMBL/GenBank/DDBJ whole genome shotgun (WGS) entry which is preliminary data.</text>
</comment>
<reference evidence="4 5" key="1">
    <citation type="submission" date="2019-10" db="EMBL/GenBank/DDBJ databases">
        <title>Assembly and Annotation for the nematode Trichostrongylus colubriformis.</title>
        <authorList>
            <person name="Martin J."/>
        </authorList>
    </citation>
    <scope>NUCLEOTIDE SEQUENCE [LARGE SCALE GENOMIC DNA]</scope>
    <source>
        <strain evidence="4">G859</strain>
        <tissue evidence="4">Whole worm</tissue>
    </source>
</reference>
<organism evidence="4 5">
    <name type="scientific">Trichostrongylus colubriformis</name>
    <name type="common">Black scour worm</name>
    <dbReference type="NCBI Taxonomy" id="6319"/>
    <lineage>
        <taxon>Eukaryota</taxon>
        <taxon>Metazoa</taxon>
        <taxon>Ecdysozoa</taxon>
        <taxon>Nematoda</taxon>
        <taxon>Chromadorea</taxon>
        <taxon>Rhabditida</taxon>
        <taxon>Rhabditina</taxon>
        <taxon>Rhabditomorpha</taxon>
        <taxon>Strongyloidea</taxon>
        <taxon>Trichostrongylidae</taxon>
        <taxon>Trichostrongylus</taxon>
    </lineage>
</organism>
<dbReference type="AlphaFoldDB" id="A0AAN8FRK0"/>
<gene>
    <name evidence="4" type="ORF">GCK32_008051</name>
</gene>